<keyword evidence="10" id="KW-1185">Reference proteome</keyword>
<evidence type="ECO:0000256" key="3">
    <source>
        <dbReference type="ARBA" id="ARBA00022679"/>
    </source>
</evidence>
<keyword evidence="7" id="KW-0732">Signal</keyword>
<dbReference type="InterPro" id="IPR050205">
    <property type="entry name" value="CDPK_Ser/Thr_kinases"/>
</dbReference>
<evidence type="ECO:0000256" key="1">
    <source>
        <dbReference type="ARBA" id="ARBA00006692"/>
    </source>
</evidence>
<protein>
    <submittedName>
        <fullName evidence="9">CDPK3 kinase</fullName>
    </submittedName>
</protein>
<evidence type="ECO:0000256" key="6">
    <source>
        <dbReference type="ARBA" id="ARBA00022840"/>
    </source>
</evidence>
<evidence type="ECO:0000313" key="10">
    <source>
        <dbReference type="Proteomes" id="UP000564784"/>
    </source>
</evidence>
<gene>
    <name evidence="9" type="primary">Cpk3_1</name>
    <name evidence="9" type="ORF">LOXCUR_R16155</name>
</gene>
<dbReference type="PROSITE" id="PS50011">
    <property type="entry name" value="PROTEIN_KINASE_DOM"/>
    <property type="match status" value="1"/>
</dbReference>
<accession>A0A7K7IRP7</accession>
<evidence type="ECO:0000256" key="7">
    <source>
        <dbReference type="SAM" id="SignalP"/>
    </source>
</evidence>
<keyword evidence="2" id="KW-0723">Serine/threonine-protein kinase</keyword>
<dbReference type="OrthoDB" id="1738954at2759"/>
<evidence type="ECO:0000313" key="9">
    <source>
        <dbReference type="EMBL" id="NWY96138.1"/>
    </source>
</evidence>
<keyword evidence="3" id="KW-0808">Transferase</keyword>
<dbReference type="Proteomes" id="UP000564784">
    <property type="component" value="Unassembled WGS sequence"/>
</dbReference>
<evidence type="ECO:0000256" key="4">
    <source>
        <dbReference type="ARBA" id="ARBA00022741"/>
    </source>
</evidence>
<organism evidence="9 10">
    <name type="scientific">Loxia curvirostra</name>
    <name type="common">Red crossbill</name>
    <dbReference type="NCBI Taxonomy" id="64802"/>
    <lineage>
        <taxon>Eukaryota</taxon>
        <taxon>Metazoa</taxon>
        <taxon>Chordata</taxon>
        <taxon>Craniata</taxon>
        <taxon>Vertebrata</taxon>
        <taxon>Euteleostomi</taxon>
        <taxon>Archelosauria</taxon>
        <taxon>Archosauria</taxon>
        <taxon>Dinosauria</taxon>
        <taxon>Saurischia</taxon>
        <taxon>Theropoda</taxon>
        <taxon>Coelurosauria</taxon>
        <taxon>Aves</taxon>
        <taxon>Neognathae</taxon>
        <taxon>Neoaves</taxon>
        <taxon>Telluraves</taxon>
        <taxon>Australaves</taxon>
        <taxon>Passeriformes</taxon>
        <taxon>Passeroidea</taxon>
        <taxon>Fringillidae</taxon>
        <taxon>Carduelinae</taxon>
        <taxon>Loxia</taxon>
    </lineage>
</organism>
<dbReference type="AlphaFoldDB" id="A0A7K7IRP7"/>
<keyword evidence="5 9" id="KW-0418">Kinase</keyword>
<feature type="chain" id="PRO_5029450607" evidence="7">
    <location>
        <begin position="21"/>
        <end position="81"/>
    </location>
</feature>
<dbReference type="GO" id="GO:0004674">
    <property type="term" value="F:protein serine/threonine kinase activity"/>
    <property type="evidence" value="ECO:0007669"/>
    <property type="project" value="UniProtKB-KW"/>
</dbReference>
<evidence type="ECO:0000259" key="8">
    <source>
        <dbReference type="PROSITE" id="PS50011"/>
    </source>
</evidence>
<dbReference type="EMBL" id="VZSM01003205">
    <property type="protein sequence ID" value="NWY96138.1"/>
    <property type="molecule type" value="Genomic_DNA"/>
</dbReference>
<comment type="caution">
    <text evidence="9">The sequence shown here is derived from an EMBL/GenBank/DDBJ whole genome shotgun (WGS) entry which is preliminary data.</text>
</comment>
<dbReference type="Pfam" id="PF00069">
    <property type="entry name" value="Pkinase"/>
    <property type="match status" value="1"/>
</dbReference>
<dbReference type="PANTHER" id="PTHR24349">
    <property type="entry name" value="SERINE/THREONINE-PROTEIN KINASE"/>
    <property type="match status" value="1"/>
</dbReference>
<dbReference type="SUPFAM" id="SSF56112">
    <property type="entry name" value="Protein kinase-like (PK-like)"/>
    <property type="match status" value="1"/>
</dbReference>
<dbReference type="InterPro" id="IPR011009">
    <property type="entry name" value="Kinase-like_dom_sf"/>
</dbReference>
<feature type="non-terminal residue" evidence="9">
    <location>
        <position position="81"/>
    </location>
</feature>
<dbReference type="InterPro" id="IPR000719">
    <property type="entry name" value="Prot_kinase_dom"/>
</dbReference>
<evidence type="ECO:0000256" key="5">
    <source>
        <dbReference type="ARBA" id="ARBA00022777"/>
    </source>
</evidence>
<dbReference type="GO" id="GO:0005524">
    <property type="term" value="F:ATP binding"/>
    <property type="evidence" value="ECO:0007669"/>
    <property type="project" value="UniProtKB-KW"/>
</dbReference>
<reference evidence="9 10" key="1">
    <citation type="submission" date="2019-09" db="EMBL/GenBank/DDBJ databases">
        <title>Bird 10,000 Genomes (B10K) Project - Family phase.</title>
        <authorList>
            <person name="Zhang G."/>
        </authorList>
    </citation>
    <scope>NUCLEOTIDE SEQUENCE [LARGE SCALE GENOMIC DNA]</scope>
    <source>
        <strain evidence="9">OUT-0011</strain>
        <tissue evidence="9">Muscle</tissue>
    </source>
</reference>
<proteinExistence type="inferred from homology"/>
<comment type="similarity">
    <text evidence="1">Belongs to the protein kinase superfamily. CAMK Ser/Thr protein kinase family.</text>
</comment>
<sequence>IWSAGVLFYILLCGYPPFYGDTDNEILKRVKKGTFDFKGKEWKKVSSEAKDLIKCCLTMDPDKRISASVALKHPWFKVKNP</sequence>
<dbReference type="Gene3D" id="1.10.510.10">
    <property type="entry name" value="Transferase(Phosphotransferase) domain 1"/>
    <property type="match status" value="1"/>
</dbReference>
<feature type="signal peptide" evidence="7">
    <location>
        <begin position="1"/>
        <end position="20"/>
    </location>
</feature>
<evidence type="ECO:0000256" key="2">
    <source>
        <dbReference type="ARBA" id="ARBA00022527"/>
    </source>
</evidence>
<name>A0A7K7IRP7_LOXCU</name>
<feature type="non-terminal residue" evidence="9">
    <location>
        <position position="1"/>
    </location>
</feature>
<feature type="domain" description="Protein kinase" evidence="8">
    <location>
        <begin position="1"/>
        <end position="76"/>
    </location>
</feature>
<keyword evidence="6" id="KW-0067">ATP-binding</keyword>
<keyword evidence="4" id="KW-0547">Nucleotide-binding</keyword>